<sequence length="416" mass="44665">MVTAGGRPPLSGACQAAGTRRRPACVFLPGLTRQPHTECTSPAAPASEGESNRGRLGATRAASLGAELPHTPPTPAPEAGAPDLARGRGARRAGQSYSLGKRRCAGRAPDPGAANQCQLRSPRPAEGAESEPASAPPRIAAAAAADFLARSKLWPRLHFSTAPAAFPGASAWAKWPNPTSLWANRRQPLWVDSVGKRQVSGSSLVPALLAGGGASGRGLYAPPPGCVLQRRCGSSPLLPSSTPSVGGSFLPSCFSGTFRDTEIYKGWAAYCLANYCRLDTAEGNSFSRLTRLSAEQIIHGTEIRKAIEELLKEAKRGKTRAETMGPMGWMKCPLASTNKRFLINTIKNTLPSHKEQDHEQREGSKEPATSQNQKEENRKKHRAHPYKHSFQARDTSSASPPRKQRSQEKHEKRQNK</sequence>
<organism evidence="2 3">
    <name type="scientific">Galemys pyrenaicus</name>
    <name type="common">Iberian desman</name>
    <name type="synonym">Pyrenean desman</name>
    <dbReference type="NCBI Taxonomy" id="202257"/>
    <lineage>
        <taxon>Eukaryota</taxon>
        <taxon>Metazoa</taxon>
        <taxon>Chordata</taxon>
        <taxon>Craniata</taxon>
        <taxon>Vertebrata</taxon>
        <taxon>Euteleostomi</taxon>
        <taxon>Mammalia</taxon>
        <taxon>Eutheria</taxon>
        <taxon>Laurasiatheria</taxon>
        <taxon>Eulipotyphla</taxon>
        <taxon>Talpidae</taxon>
        <taxon>Galemys</taxon>
    </lineage>
</organism>
<reference evidence="2" key="1">
    <citation type="journal article" date="2021" name="Evol. Appl.">
        <title>The genome of the Pyrenean desman and the effects of bottlenecks and inbreeding on the genomic landscape of an endangered species.</title>
        <authorList>
            <person name="Escoda L."/>
            <person name="Castresana J."/>
        </authorList>
    </citation>
    <scope>NUCLEOTIDE SEQUENCE</scope>
    <source>
        <strain evidence="2">IBE-C5619</strain>
    </source>
</reference>
<dbReference type="PANTHER" id="PTHR34769">
    <property type="entry name" value="RCG42593, ISOFORM CRA_A"/>
    <property type="match status" value="1"/>
</dbReference>
<feature type="compositionally biased region" description="Basic and acidic residues" evidence="1">
    <location>
        <begin position="352"/>
        <end position="365"/>
    </location>
</feature>
<evidence type="ECO:0000256" key="1">
    <source>
        <dbReference type="SAM" id="MobiDB-lite"/>
    </source>
</evidence>
<feature type="compositionally biased region" description="Low complexity" evidence="1">
    <location>
        <begin position="121"/>
        <end position="136"/>
    </location>
</feature>
<name>A0A8J6DKS3_GALPY</name>
<proteinExistence type="predicted"/>
<feature type="region of interest" description="Disordered" evidence="1">
    <location>
        <begin position="27"/>
        <end position="136"/>
    </location>
</feature>
<keyword evidence="3" id="KW-1185">Reference proteome</keyword>
<evidence type="ECO:0000313" key="2">
    <source>
        <dbReference type="EMBL" id="KAG8511325.1"/>
    </source>
</evidence>
<feature type="region of interest" description="Disordered" evidence="1">
    <location>
        <begin position="349"/>
        <end position="416"/>
    </location>
</feature>
<dbReference type="AlphaFoldDB" id="A0A8J6DKS3"/>
<dbReference type="EMBL" id="JAGFMF010011839">
    <property type="protein sequence ID" value="KAG8511325.1"/>
    <property type="molecule type" value="Genomic_DNA"/>
</dbReference>
<dbReference type="InterPro" id="IPR038948">
    <property type="entry name" value="POLR1D-like"/>
</dbReference>
<evidence type="ECO:0000313" key="3">
    <source>
        <dbReference type="Proteomes" id="UP000700334"/>
    </source>
</evidence>
<protein>
    <submittedName>
        <fullName evidence="2">Protein POLR1D, isoform 2</fullName>
    </submittedName>
</protein>
<accession>A0A8J6DKS3</accession>
<dbReference type="OrthoDB" id="6352295at2759"/>
<dbReference type="Proteomes" id="UP000700334">
    <property type="component" value="Unassembled WGS sequence"/>
</dbReference>
<comment type="caution">
    <text evidence="2">The sequence shown here is derived from an EMBL/GenBank/DDBJ whole genome shotgun (WGS) entry which is preliminary data.</text>
</comment>
<feature type="region of interest" description="Disordered" evidence="1">
    <location>
        <begin position="1"/>
        <end position="20"/>
    </location>
</feature>
<dbReference type="PANTHER" id="PTHR34769:SF1">
    <property type="entry name" value="RNA POLYMERASE I AND III SUBUNIT D"/>
    <property type="match status" value="1"/>
</dbReference>
<gene>
    <name evidence="2" type="ORF">J0S82_015638</name>
</gene>